<dbReference type="OrthoDB" id="10518811at2759"/>
<dbReference type="Proteomes" id="UP000314294">
    <property type="component" value="Unassembled WGS sequence"/>
</dbReference>
<feature type="compositionally biased region" description="Basic and acidic residues" evidence="1">
    <location>
        <begin position="76"/>
        <end position="85"/>
    </location>
</feature>
<dbReference type="EMBL" id="SRLO01001371">
    <property type="protein sequence ID" value="TNN38449.1"/>
    <property type="molecule type" value="Genomic_DNA"/>
</dbReference>
<organism evidence="2 3">
    <name type="scientific">Liparis tanakae</name>
    <name type="common">Tanaka's snailfish</name>
    <dbReference type="NCBI Taxonomy" id="230148"/>
    <lineage>
        <taxon>Eukaryota</taxon>
        <taxon>Metazoa</taxon>
        <taxon>Chordata</taxon>
        <taxon>Craniata</taxon>
        <taxon>Vertebrata</taxon>
        <taxon>Euteleostomi</taxon>
        <taxon>Actinopterygii</taxon>
        <taxon>Neopterygii</taxon>
        <taxon>Teleostei</taxon>
        <taxon>Neoteleostei</taxon>
        <taxon>Acanthomorphata</taxon>
        <taxon>Eupercaria</taxon>
        <taxon>Perciformes</taxon>
        <taxon>Cottioidei</taxon>
        <taxon>Cottales</taxon>
        <taxon>Liparidae</taxon>
        <taxon>Liparis</taxon>
    </lineage>
</organism>
<evidence type="ECO:0000313" key="3">
    <source>
        <dbReference type="Proteomes" id="UP000314294"/>
    </source>
</evidence>
<name>A0A4Z2FB89_9TELE</name>
<gene>
    <name evidence="2" type="ORF">EYF80_051394</name>
</gene>
<feature type="region of interest" description="Disordered" evidence="1">
    <location>
        <begin position="65"/>
        <end position="85"/>
    </location>
</feature>
<proteinExistence type="predicted"/>
<dbReference type="AlphaFoldDB" id="A0A4Z2FB89"/>
<accession>A0A4Z2FB89</accession>
<sequence length="155" mass="17013">MQKPVIGRTAGQRQPVIGRTWHAGVSGAQEAHGADPVVHRDHDDVAPLRQLLAIVQRLPEDRHVVRGPQQEGPPEEVDHHGEARGHWGGRGTTIIFIITIIICVYPNKDLRRRFEVLFAGPLSSAERAVSALCGRRQQPDLGRTSLNAPLALMSP</sequence>
<comment type="caution">
    <text evidence="2">The sequence shown here is derived from an EMBL/GenBank/DDBJ whole genome shotgun (WGS) entry which is preliminary data.</text>
</comment>
<evidence type="ECO:0000313" key="2">
    <source>
        <dbReference type="EMBL" id="TNN38449.1"/>
    </source>
</evidence>
<evidence type="ECO:0000256" key="1">
    <source>
        <dbReference type="SAM" id="MobiDB-lite"/>
    </source>
</evidence>
<protein>
    <submittedName>
        <fullName evidence="2">Uncharacterized protein</fullName>
    </submittedName>
</protein>
<reference evidence="2 3" key="1">
    <citation type="submission" date="2019-03" db="EMBL/GenBank/DDBJ databases">
        <title>First draft genome of Liparis tanakae, snailfish: a comprehensive survey of snailfish specific genes.</title>
        <authorList>
            <person name="Kim W."/>
            <person name="Song I."/>
            <person name="Jeong J.-H."/>
            <person name="Kim D."/>
            <person name="Kim S."/>
            <person name="Ryu S."/>
            <person name="Song J.Y."/>
            <person name="Lee S.K."/>
        </authorList>
    </citation>
    <scope>NUCLEOTIDE SEQUENCE [LARGE SCALE GENOMIC DNA]</scope>
    <source>
        <tissue evidence="2">Muscle</tissue>
    </source>
</reference>
<keyword evidence="3" id="KW-1185">Reference proteome</keyword>